<comment type="caution">
    <text evidence="3">The sequence shown here is derived from an EMBL/GenBank/DDBJ whole genome shotgun (WGS) entry which is preliminary data.</text>
</comment>
<dbReference type="GeneID" id="93689359"/>
<organism evidence="3 4">
    <name type="scientific">Sphingomonas aerolata</name>
    <dbReference type="NCBI Taxonomy" id="185951"/>
    <lineage>
        <taxon>Bacteria</taxon>
        <taxon>Pseudomonadati</taxon>
        <taxon>Pseudomonadota</taxon>
        <taxon>Alphaproteobacteria</taxon>
        <taxon>Sphingomonadales</taxon>
        <taxon>Sphingomonadaceae</taxon>
        <taxon>Sphingomonas</taxon>
    </lineage>
</organism>
<dbReference type="EMBL" id="PZZN01000004">
    <property type="protein sequence ID" value="PTM44120.1"/>
    <property type="molecule type" value="Genomic_DNA"/>
</dbReference>
<evidence type="ECO:0000313" key="4">
    <source>
        <dbReference type="Proteomes" id="UP000240996"/>
    </source>
</evidence>
<dbReference type="GO" id="GO:0035438">
    <property type="term" value="F:cyclic-di-GMP binding"/>
    <property type="evidence" value="ECO:0007669"/>
    <property type="project" value="InterPro"/>
</dbReference>
<evidence type="ECO:0000313" key="3">
    <source>
        <dbReference type="EMBL" id="PTM44120.1"/>
    </source>
</evidence>
<sequence>MDMRNQGSLGAEGAAGAGAGESVEDSADPGQNRPVRDSLLMIARFSYADGAGVYEVRVRNLSEGGLMIEFDRPLAVDTPVTIDLRGIGEVTGRVAWCTQGRLGIALDETIDPMKARKSVGQGQTTPTFAKPIVFREPRSR</sequence>
<dbReference type="Gene3D" id="2.40.10.220">
    <property type="entry name" value="predicted glycosyltransferase like domains"/>
    <property type="match status" value="1"/>
</dbReference>
<gene>
    <name evidence="3" type="ORF">C8J24_3393</name>
</gene>
<protein>
    <submittedName>
        <fullName evidence="3">PilZ domain-containing protein</fullName>
    </submittedName>
</protein>
<dbReference type="Proteomes" id="UP000240996">
    <property type="component" value="Unassembled WGS sequence"/>
</dbReference>
<proteinExistence type="predicted"/>
<accession>A0A2T4YLI2</accession>
<name>A0A2T4YLI2_9SPHN</name>
<dbReference type="AlphaFoldDB" id="A0A2T4YLI2"/>
<evidence type="ECO:0000256" key="1">
    <source>
        <dbReference type="SAM" id="MobiDB-lite"/>
    </source>
</evidence>
<dbReference type="RefSeq" id="WP_235188463.1">
    <property type="nucleotide sequence ID" value="NZ_CP098762.1"/>
</dbReference>
<keyword evidence="4" id="KW-1185">Reference proteome</keyword>
<dbReference type="InterPro" id="IPR009875">
    <property type="entry name" value="PilZ_domain"/>
</dbReference>
<reference evidence="3 4" key="1">
    <citation type="submission" date="2018-04" db="EMBL/GenBank/DDBJ databases">
        <title>Genomic Encyclopedia of Type Strains, Phase III (KMG-III): the genomes of soil and plant-associated and newly described type strains.</title>
        <authorList>
            <person name="Whitman W."/>
        </authorList>
    </citation>
    <scope>NUCLEOTIDE SEQUENCE [LARGE SCALE GENOMIC DNA]</scope>
    <source>
        <strain evidence="3 4">NW12</strain>
    </source>
</reference>
<feature type="region of interest" description="Disordered" evidence="1">
    <location>
        <begin position="1"/>
        <end position="34"/>
    </location>
</feature>
<feature type="domain" description="PilZ" evidence="2">
    <location>
        <begin position="44"/>
        <end position="110"/>
    </location>
</feature>
<dbReference type="Pfam" id="PF07238">
    <property type="entry name" value="PilZ"/>
    <property type="match status" value="1"/>
</dbReference>
<dbReference type="SUPFAM" id="SSF141371">
    <property type="entry name" value="PilZ domain-like"/>
    <property type="match status" value="1"/>
</dbReference>
<evidence type="ECO:0000259" key="2">
    <source>
        <dbReference type="Pfam" id="PF07238"/>
    </source>
</evidence>